<evidence type="ECO:0000313" key="6">
    <source>
        <dbReference type="Proteomes" id="UP000024635"/>
    </source>
</evidence>
<dbReference type="Pfam" id="PF13975">
    <property type="entry name" value="gag-asp_proteas"/>
    <property type="match status" value="1"/>
</dbReference>
<accession>A0A016SNZ1</accession>
<proteinExistence type="predicted"/>
<dbReference type="PANTHER" id="PTHR47331">
    <property type="entry name" value="PHD-TYPE DOMAIN-CONTAINING PROTEIN"/>
    <property type="match status" value="1"/>
</dbReference>
<feature type="compositionally biased region" description="Low complexity" evidence="3">
    <location>
        <begin position="593"/>
        <end position="603"/>
    </location>
</feature>
<keyword evidence="6" id="KW-1185">Reference proteome</keyword>
<feature type="region of interest" description="Disordered" evidence="3">
    <location>
        <begin position="575"/>
        <end position="616"/>
    </location>
</feature>
<reference evidence="6" key="1">
    <citation type="journal article" date="2015" name="Nat. Genet.">
        <title>The genome and transcriptome of the zoonotic hookworm Ancylostoma ceylanicum identify infection-specific gene families.</title>
        <authorList>
            <person name="Schwarz E.M."/>
            <person name="Hu Y."/>
            <person name="Antoshechkin I."/>
            <person name="Miller M.M."/>
            <person name="Sternberg P.W."/>
            <person name="Aroian R.V."/>
        </authorList>
    </citation>
    <scope>NUCLEOTIDE SEQUENCE</scope>
    <source>
        <strain evidence="6">HY135</strain>
    </source>
</reference>
<evidence type="ECO:0000256" key="1">
    <source>
        <dbReference type="ARBA" id="ARBA00022801"/>
    </source>
</evidence>
<dbReference type="Gene3D" id="2.40.70.10">
    <property type="entry name" value="Acid Proteases"/>
    <property type="match status" value="1"/>
</dbReference>
<dbReference type="InterPro" id="IPR001995">
    <property type="entry name" value="Peptidase_A2_cat"/>
</dbReference>
<keyword evidence="2" id="KW-0175">Coiled coil</keyword>
<dbReference type="PROSITE" id="PS50175">
    <property type="entry name" value="ASP_PROT_RETROV"/>
    <property type="match status" value="1"/>
</dbReference>
<gene>
    <name evidence="5" type="primary">Acey_s0198.g1604</name>
    <name evidence="5" type="ORF">Y032_0198g1604</name>
</gene>
<dbReference type="EMBL" id="JARK01001534">
    <property type="protein sequence ID" value="EYB92042.1"/>
    <property type="molecule type" value="Genomic_DNA"/>
</dbReference>
<evidence type="ECO:0000259" key="4">
    <source>
        <dbReference type="PROSITE" id="PS50175"/>
    </source>
</evidence>
<dbReference type="GO" id="GO:0004190">
    <property type="term" value="F:aspartic-type endopeptidase activity"/>
    <property type="evidence" value="ECO:0007669"/>
    <property type="project" value="InterPro"/>
</dbReference>
<evidence type="ECO:0000313" key="5">
    <source>
        <dbReference type="EMBL" id="EYB92042.1"/>
    </source>
</evidence>
<sequence length="643" mass="72340">MPIILGAKSLRKFVNFYEESTKSEEYGVESEDCEECRSTTALVTSRLLRIREAKENLQKLHQEMRDEYENCKIESEKRDIMAEIEKIEKESQLQAAIAEANGLIIKLSAKLDKSRSIRENKDTLPGYMDTGAQKLNAPNKDKSEVVQNTVSKVHLEARSGKKNSGGVRQSKEKHSSYRPHYGKGCIFCQKGNHSTLRCRTVSDQNERRKVLRQQNRCWKCFSQTHNSFVCRKQDCTFCGQKHHICLCLKKDKRQGNYGNERRARSIAQSNPNPKDYRNRYRRSYQPILLKNSSATNVQMHIENLAKSSLCGERAKNEQLVLLTAEGSIWNPRKQQYEKILFVFDSGAQKTVVDENLVKQFGLPKHVTAKSSISGIGGRTETFESHVVALKVGTAFGEEIEMTVQTRPVITSGFPSVRLEQDDVTFLRANDIFLANTKLRGETQIPRVLVGLDYYHELVTHSGTRTPSGLHIVTTIFGPTVYGRGLSSVPQPNSVSYNLTAICEKTEHQALQKHPALDRPIVRKEGEDCLKYSGEIFHAYGSRVSSLPSMETATDVANNHSVAVRRIRCPQLQLSAVNSRRRRPALHVKPPFTPSSRRSPSTPALRRRPPRPQAAAPAKILALEISPNFGVSGDGKLIGRDEAA</sequence>
<dbReference type="Proteomes" id="UP000024635">
    <property type="component" value="Unassembled WGS sequence"/>
</dbReference>
<protein>
    <recommendedName>
        <fullName evidence="4">Peptidase A2 domain-containing protein</fullName>
    </recommendedName>
</protein>
<dbReference type="AlphaFoldDB" id="A0A016SNZ1"/>
<evidence type="ECO:0000256" key="3">
    <source>
        <dbReference type="SAM" id="MobiDB-lite"/>
    </source>
</evidence>
<feature type="region of interest" description="Disordered" evidence="3">
    <location>
        <begin position="258"/>
        <end position="278"/>
    </location>
</feature>
<comment type="caution">
    <text evidence="5">The sequence shown here is derived from an EMBL/GenBank/DDBJ whole genome shotgun (WGS) entry which is preliminary data.</text>
</comment>
<feature type="region of interest" description="Disordered" evidence="3">
    <location>
        <begin position="156"/>
        <end position="176"/>
    </location>
</feature>
<dbReference type="OrthoDB" id="5877762at2759"/>
<organism evidence="5 6">
    <name type="scientific">Ancylostoma ceylanicum</name>
    <dbReference type="NCBI Taxonomy" id="53326"/>
    <lineage>
        <taxon>Eukaryota</taxon>
        <taxon>Metazoa</taxon>
        <taxon>Ecdysozoa</taxon>
        <taxon>Nematoda</taxon>
        <taxon>Chromadorea</taxon>
        <taxon>Rhabditida</taxon>
        <taxon>Rhabditina</taxon>
        <taxon>Rhabditomorpha</taxon>
        <taxon>Strongyloidea</taxon>
        <taxon>Ancylostomatidae</taxon>
        <taxon>Ancylostomatinae</taxon>
        <taxon>Ancylostoma</taxon>
    </lineage>
</organism>
<dbReference type="SUPFAM" id="SSF50630">
    <property type="entry name" value="Acid proteases"/>
    <property type="match status" value="1"/>
</dbReference>
<keyword evidence="1" id="KW-0378">Hydrolase</keyword>
<dbReference type="PANTHER" id="PTHR47331:SF1">
    <property type="entry name" value="GAG-LIKE PROTEIN"/>
    <property type="match status" value="1"/>
</dbReference>
<name>A0A016SNZ1_9BILA</name>
<dbReference type="GO" id="GO:0006508">
    <property type="term" value="P:proteolysis"/>
    <property type="evidence" value="ECO:0007669"/>
    <property type="project" value="InterPro"/>
</dbReference>
<dbReference type="STRING" id="53326.A0A016SNZ1"/>
<feature type="domain" description="Peptidase A2" evidence="4">
    <location>
        <begin position="339"/>
        <end position="422"/>
    </location>
</feature>
<feature type="coiled-coil region" evidence="2">
    <location>
        <begin position="47"/>
        <end position="74"/>
    </location>
</feature>
<evidence type="ECO:0000256" key="2">
    <source>
        <dbReference type="SAM" id="Coils"/>
    </source>
</evidence>
<dbReference type="InterPro" id="IPR021109">
    <property type="entry name" value="Peptidase_aspartic_dom_sf"/>
</dbReference>